<evidence type="ECO:0000313" key="3">
    <source>
        <dbReference type="EMBL" id="KAK3928829.1"/>
    </source>
</evidence>
<gene>
    <name evidence="3" type="ORF">KUF71_017052</name>
</gene>
<accession>A0AAE1HWK6</accession>
<protein>
    <submittedName>
        <fullName evidence="3">Phospholipase A1-Ialpha2, chloroplastic</fullName>
    </submittedName>
</protein>
<feature type="coiled-coil region" evidence="1">
    <location>
        <begin position="45"/>
        <end position="72"/>
    </location>
</feature>
<sequence>MRGQRGFFGNTRRGSGRNPGFFGYQQGFRAEPVSNFTPVEAKSESAKLDATLARLQKEVAELEKQRALQLQQQDADSQKLFLRWAGISIDEATEQECRVTFLPTNENDKVYQIGFHKIDQHWRVFFHNLPYCMTMVPQTVVQLKIDTIDALGRFVHTLQSEIDVCNRRAKQFAEAKMALSSPTLRIFPSVSTTTVLLEILVDDSGGTNLTRTDVFLNYKKEKYLPEEPLFKFRGGDESARADFKKQLACLQYMPLKEALDCAFGVEEQEKNTHSKTVKEISKQSNTSTQNSSEEESLITPPKKMQGSKVQGKSSAQFKKLGPKNKL</sequence>
<feature type="compositionally biased region" description="Basic and acidic residues" evidence="2">
    <location>
        <begin position="272"/>
        <end position="281"/>
    </location>
</feature>
<feature type="compositionally biased region" description="Polar residues" evidence="2">
    <location>
        <begin position="307"/>
        <end position="316"/>
    </location>
</feature>
<keyword evidence="1" id="KW-0175">Coiled coil</keyword>
<feature type="region of interest" description="Disordered" evidence="2">
    <location>
        <begin position="272"/>
        <end position="326"/>
    </location>
</feature>
<dbReference type="AlphaFoldDB" id="A0AAE1HWK6"/>
<dbReference type="Proteomes" id="UP001219518">
    <property type="component" value="Unassembled WGS sequence"/>
</dbReference>
<proteinExistence type="predicted"/>
<name>A0AAE1HWK6_9NEOP</name>
<feature type="non-terminal residue" evidence="3">
    <location>
        <position position="326"/>
    </location>
</feature>
<keyword evidence="4" id="KW-1185">Reference proteome</keyword>
<comment type="caution">
    <text evidence="3">The sequence shown here is derived from an EMBL/GenBank/DDBJ whole genome shotgun (WGS) entry which is preliminary data.</text>
</comment>
<reference evidence="3" key="2">
    <citation type="journal article" date="2023" name="BMC Genomics">
        <title>Pest status, molecular evolution, and epigenetic factors derived from the genome assembly of Frankliniella fusca, a thysanopteran phytovirus vector.</title>
        <authorList>
            <person name="Catto M.A."/>
            <person name="Labadie P.E."/>
            <person name="Jacobson A.L."/>
            <person name="Kennedy G.G."/>
            <person name="Srinivasan R."/>
            <person name="Hunt B.G."/>
        </authorList>
    </citation>
    <scope>NUCLEOTIDE SEQUENCE</scope>
    <source>
        <strain evidence="3">PL_HMW_Pooled</strain>
    </source>
</reference>
<reference evidence="3" key="1">
    <citation type="submission" date="2021-07" db="EMBL/GenBank/DDBJ databases">
        <authorList>
            <person name="Catto M.A."/>
            <person name="Jacobson A."/>
            <person name="Kennedy G."/>
            <person name="Labadie P."/>
            <person name="Hunt B.G."/>
            <person name="Srinivasan R."/>
        </authorList>
    </citation>
    <scope>NUCLEOTIDE SEQUENCE</scope>
    <source>
        <strain evidence="3">PL_HMW_Pooled</strain>
        <tissue evidence="3">Head</tissue>
    </source>
</reference>
<evidence type="ECO:0000313" key="4">
    <source>
        <dbReference type="Proteomes" id="UP001219518"/>
    </source>
</evidence>
<dbReference type="EMBL" id="JAHWGI010001356">
    <property type="protein sequence ID" value="KAK3928829.1"/>
    <property type="molecule type" value="Genomic_DNA"/>
</dbReference>
<evidence type="ECO:0000256" key="1">
    <source>
        <dbReference type="SAM" id="Coils"/>
    </source>
</evidence>
<evidence type="ECO:0000256" key="2">
    <source>
        <dbReference type="SAM" id="MobiDB-lite"/>
    </source>
</evidence>
<organism evidence="3 4">
    <name type="scientific">Frankliniella fusca</name>
    <dbReference type="NCBI Taxonomy" id="407009"/>
    <lineage>
        <taxon>Eukaryota</taxon>
        <taxon>Metazoa</taxon>
        <taxon>Ecdysozoa</taxon>
        <taxon>Arthropoda</taxon>
        <taxon>Hexapoda</taxon>
        <taxon>Insecta</taxon>
        <taxon>Pterygota</taxon>
        <taxon>Neoptera</taxon>
        <taxon>Paraneoptera</taxon>
        <taxon>Thysanoptera</taxon>
        <taxon>Terebrantia</taxon>
        <taxon>Thripoidea</taxon>
        <taxon>Thripidae</taxon>
        <taxon>Frankliniella</taxon>
    </lineage>
</organism>